<sequence>MKFFFKNSIVILAFVISFSPYSWSQSPESIIDKVEKLYQGNSSRVKITMKIVTEDYERSLSLEGITVGDDLANFRILSPKKDRGVATLMRFKEMWNFLPKIDRVIKVPPSMMMSSWMGSDFTNDDLVKQTHLSEEYDLTLSEKEDSYIITLIPRVSTVTVWGKIQYHILKEPLIPTKQIFYDEKGVAIRQLDFMDPKIFDGKLLPSRLVMVPLNKEDHKTIIIYDSISFDPDDISEDMFTLRYLKRRF</sequence>
<evidence type="ECO:0000259" key="1">
    <source>
        <dbReference type="Pfam" id="PF17131"/>
    </source>
</evidence>
<name>A0A381P5D3_9ZZZZ</name>
<gene>
    <name evidence="2" type="ORF">METZ01_LOCUS14628</name>
</gene>
<dbReference type="CDD" id="cd16329">
    <property type="entry name" value="LolA_like"/>
    <property type="match status" value="1"/>
</dbReference>
<reference evidence="2" key="1">
    <citation type="submission" date="2018-05" db="EMBL/GenBank/DDBJ databases">
        <authorList>
            <person name="Lanie J.A."/>
            <person name="Ng W.-L."/>
            <person name="Kazmierczak K.M."/>
            <person name="Andrzejewski T.M."/>
            <person name="Davidsen T.M."/>
            <person name="Wayne K.J."/>
            <person name="Tettelin H."/>
            <person name="Glass J.I."/>
            <person name="Rusch D."/>
            <person name="Podicherti R."/>
            <person name="Tsui H.-C.T."/>
            <person name="Winkler M.E."/>
        </authorList>
    </citation>
    <scope>NUCLEOTIDE SEQUENCE</scope>
</reference>
<proteinExistence type="predicted"/>
<protein>
    <recommendedName>
        <fullName evidence="1">Uncharacterized protein TP-0789 domain-containing protein</fullName>
    </recommendedName>
</protein>
<accession>A0A381P5D3</accession>
<evidence type="ECO:0000313" key="2">
    <source>
        <dbReference type="EMBL" id="SUZ61774.1"/>
    </source>
</evidence>
<dbReference type="Pfam" id="PF17131">
    <property type="entry name" value="LolA_like"/>
    <property type="match status" value="1"/>
</dbReference>
<dbReference type="Gene3D" id="2.50.20.10">
    <property type="entry name" value="Lipoprotein localisation LolA/LolB/LppX"/>
    <property type="match status" value="1"/>
</dbReference>
<dbReference type="InterPro" id="IPR033399">
    <property type="entry name" value="TP_0789-like"/>
</dbReference>
<feature type="domain" description="Uncharacterized protein TP-0789" evidence="1">
    <location>
        <begin position="69"/>
        <end position="246"/>
    </location>
</feature>
<dbReference type="AlphaFoldDB" id="A0A381P5D3"/>
<dbReference type="EMBL" id="UINC01000825">
    <property type="protein sequence ID" value="SUZ61774.1"/>
    <property type="molecule type" value="Genomic_DNA"/>
</dbReference>
<organism evidence="2">
    <name type="scientific">marine metagenome</name>
    <dbReference type="NCBI Taxonomy" id="408172"/>
    <lineage>
        <taxon>unclassified sequences</taxon>
        <taxon>metagenomes</taxon>
        <taxon>ecological metagenomes</taxon>
    </lineage>
</organism>